<keyword evidence="3" id="KW-0804">Transcription</keyword>
<dbReference type="GO" id="GO:0003700">
    <property type="term" value="F:DNA-binding transcription factor activity"/>
    <property type="evidence" value="ECO:0007669"/>
    <property type="project" value="TreeGrafter"/>
</dbReference>
<organism evidence="6 7">
    <name type="scientific">Sphingobium herbicidovorans (strain ATCC 700291 / DSM 11019 / CCUG 56400 / KCTC 2939 / LMG 18315 / NBRC 16415 / MH)</name>
    <name type="common">Sphingomonas herbicidovorans</name>
    <dbReference type="NCBI Taxonomy" id="1219045"/>
    <lineage>
        <taxon>Bacteria</taxon>
        <taxon>Pseudomonadati</taxon>
        <taxon>Pseudomonadota</taxon>
        <taxon>Alphaproteobacteria</taxon>
        <taxon>Sphingomonadales</taxon>
        <taxon>Sphingomonadaceae</taxon>
        <taxon>Sphingobium</taxon>
    </lineage>
</organism>
<dbReference type="PRINTS" id="PR00455">
    <property type="entry name" value="HTHTETR"/>
</dbReference>
<evidence type="ECO:0000256" key="2">
    <source>
        <dbReference type="ARBA" id="ARBA00023125"/>
    </source>
</evidence>
<dbReference type="STRING" id="76947.GCA_002080435_03864"/>
<dbReference type="InterPro" id="IPR009057">
    <property type="entry name" value="Homeodomain-like_sf"/>
</dbReference>
<feature type="DNA-binding region" description="H-T-H motif" evidence="4">
    <location>
        <begin position="36"/>
        <end position="55"/>
    </location>
</feature>
<proteinExistence type="predicted"/>
<dbReference type="EMBL" id="JFZA02000062">
    <property type="protein sequence ID" value="KFG88356.1"/>
    <property type="molecule type" value="Genomic_DNA"/>
</dbReference>
<dbReference type="InterPro" id="IPR050109">
    <property type="entry name" value="HTH-type_TetR-like_transc_reg"/>
</dbReference>
<evidence type="ECO:0000313" key="6">
    <source>
        <dbReference type="EMBL" id="KFG88356.1"/>
    </source>
</evidence>
<dbReference type="PANTHER" id="PTHR30055">
    <property type="entry name" value="HTH-TYPE TRANSCRIPTIONAL REGULATOR RUTR"/>
    <property type="match status" value="1"/>
</dbReference>
<dbReference type="GO" id="GO:0000976">
    <property type="term" value="F:transcription cis-regulatory region binding"/>
    <property type="evidence" value="ECO:0007669"/>
    <property type="project" value="TreeGrafter"/>
</dbReference>
<evidence type="ECO:0000256" key="3">
    <source>
        <dbReference type="ARBA" id="ARBA00023163"/>
    </source>
</evidence>
<dbReference type="OrthoDB" id="9796019at2"/>
<feature type="DNA-binding region" description="H-T-H motif" evidence="4">
    <location>
        <begin position="250"/>
        <end position="269"/>
    </location>
</feature>
<dbReference type="FunFam" id="1.10.10.60:FF:000141">
    <property type="entry name" value="TetR family transcriptional regulator"/>
    <property type="match status" value="1"/>
</dbReference>
<dbReference type="InterPro" id="IPR001647">
    <property type="entry name" value="HTH_TetR"/>
</dbReference>
<dbReference type="Proteomes" id="UP000024284">
    <property type="component" value="Unassembled WGS sequence"/>
</dbReference>
<dbReference type="PATRIC" id="fig|1219045.3.peg.3999"/>
<name>A0A086P4N8_SPHHM</name>
<dbReference type="Gene3D" id="1.10.357.10">
    <property type="entry name" value="Tetracycline Repressor, domain 2"/>
    <property type="match status" value="2"/>
</dbReference>
<dbReference type="SUPFAM" id="SSF46689">
    <property type="entry name" value="Homeodomain-like"/>
    <property type="match status" value="2"/>
</dbReference>
<dbReference type="eggNOG" id="COG1309">
    <property type="taxonomic scope" value="Bacteria"/>
</dbReference>
<dbReference type="PROSITE" id="PS50977">
    <property type="entry name" value="HTH_TETR_2"/>
    <property type="match status" value="2"/>
</dbReference>
<comment type="caution">
    <text evidence="6">The sequence shown here is derived from an EMBL/GenBank/DDBJ whole genome shotgun (WGS) entry which is preliminary data.</text>
</comment>
<sequence length="416" mass="44187">MKEVAAARTELPSPRVRHLLSSARAQFVERGFDAVSIDAIARTAGVSKETIYRHFADKEALFRAALEAQGAEFIARAAAVHERAASDGSELAGLARAILDSALDQGMFSALWVAAGVAHKMPDLASSLQNGQGLRLEPVRQALEDFARAKGVDRAVPLEMALDFGSLAVEGPVVLMGFPAAPPDQRLRIAHHAAALFAQGVRGAQEGEAPFPHPIPPVEAAEEEAPPAHIRALLDVAARHFLAHGYEGANLNLIGEEARVGRGTLYRHFASKAGLFAAAMRASAQDCGRGAMPPPLPHGRADADALTAYLEASLATLASATSIQLHRVVISQSRRDAALARDVYVILRAPWVAGLLPWLESIGAGQGGEWLARQLLVLALRGNRLFAGGHAVAAQDRQRFAQRASAIFLDGFISLL</sequence>
<gene>
    <name evidence="6" type="ORF">BV98_003939</name>
</gene>
<reference evidence="6" key="1">
    <citation type="submission" date="2014-08" db="EMBL/GenBank/DDBJ databases">
        <title>Draft genome sequences of Sphingobium herbicidovorans.</title>
        <authorList>
            <person name="Gan H.M."/>
            <person name="Gan H.Y."/>
            <person name="Savka M.A."/>
        </authorList>
    </citation>
    <scope>NUCLEOTIDE SEQUENCE [LARGE SCALE GENOMIC DNA]</scope>
    <source>
        <strain evidence="6">NBRC 16415</strain>
    </source>
</reference>
<feature type="domain" description="HTH tetR-type" evidence="5">
    <location>
        <begin position="227"/>
        <end position="287"/>
    </location>
</feature>
<accession>A0A086P4N8</accession>
<evidence type="ECO:0000313" key="7">
    <source>
        <dbReference type="Proteomes" id="UP000024284"/>
    </source>
</evidence>
<keyword evidence="7" id="KW-1185">Reference proteome</keyword>
<dbReference type="PANTHER" id="PTHR30055:SF146">
    <property type="entry name" value="HTH-TYPE TRANSCRIPTIONAL DUAL REGULATOR CECR"/>
    <property type="match status" value="1"/>
</dbReference>
<protein>
    <submittedName>
        <fullName evidence="6">TetR family transcriptional regulator</fullName>
    </submittedName>
</protein>
<dbReference type="AlphaFoldDB" id="A0A086P4N8"/>
<dbReference type="Pfam" id="PF00440">
    <property type="entry name" value="TetR_N"/>
    <property type="match status" value="2"/>
</dbReference>
<dbReference type="RefSeq" id="WP_037469436.1">
    <property type="nucleotide sequence ID" value="NZ_BCZD01000016.1"/>
</dbReference>
<evidence type="ECO:0000256" key="1">
    <source>
        <dbReference type="ARBA" id="ARBA00023015"/>
    </source>
</evidence>
<keyword evidence="2 4" id="KW-0238">DNA-binding</keyword>
<feature type="domain" description="HTH tetR-type" evidence="5">
    <location>
        <begin position="13"/>
        <end position="73"/>
    </location>
</feature>
<evidence type="ECO:0000256" key="4">
    <source>
        <dbReference type="PROSITE-ProRule" id="PRU00335"/>
    </source>
</evidence>
<evidence type="ECO:0000259" key="5">
    <source>
        <dbReference type="PROSITE" id="PS50977"/>
    </source>
</evidence>
<keyword evidence="1" id="KW-0805">Transcription regulation</keyword>